<gene>
    <name evidence="1" type="ORF">SAMN04488023_14420</name>
</gene>
<organism evidence="1 2">
    <name type="scientific">Pedobacter rhizosphaerae</name>
    <dbReference type="NCBI Taxonomy" id="390241"/>
    <lineage>
        <taxon>Bacteria</taxon>
        <taxon>Pseudomonadati</taxon>
        <taxon>Bacteroidota</taxon>
        <taxon>Sphingobacteriia</taxon>
        <taxon>Sphingobacteriales</taxon>
        <taxon>Sphingobacteriaceae</taxon>
        <taxon>Pedobacter</taxon>
    </lineage>
</organism>
<evidence type="ECO:0008006" key="3">
    <source>
        <dbReference type="Google" id="ProtNLM"/>
    </source>
</evidence>
<dbReference type="RefSeq" id="WP_090888852.1">
    <property type="nucleotide sequence ID" value="NZ_FOGG01000044.1"/>
</dbReference>
<dbReference type="SUPFAM" id="SSF88659">
    <property type="entry name" value="Sigma3 and sigma4 domains of RNA polymerase sigma factors"/>
    <property type="match status" value="1"/>
</dbReference>
<evidence type="ECO:0000313" key="1">
    <source>
        <dbReference type="EMBL" id="SES22095.1"/>
    </source>
</evidence>
<dbReference type="InterPro" id="IPR013324">
    <property type="entry name" value="RNA_pol_sigma_r3/r4-like"/>
</dbReference>
<keyword evidence="2" id="KW-1185">Reference proteome</keyword>
<dbReference type="AlphaFoldDB" id="A0A1H9VK54"/>
<proteinExistence type="predicted"/>
<dbReference type="OrthoDB" id="796306at2"/>
<sequence length="153" mass="17669">MLKAAKQSPYKTPVDIRWIYNKYSAMLLGYIQGTLKNQHHSEQQLVKIFSSYMKEHSNYGAEQLTWLHLRQYAQKHLSQLHLKAQDLEVSVVSAPPNNKILALLDATERTVFSEMYYHRKSISYLSGILNLPENEVRGLLKSSLDKIRNAHGN</sequence>
<accession>A0A1H9VK54</accession>
<name>A0A1H9VK54_9SPHI</name>
<protein>
    <recommendedName>
        <fullName evidence="3">DNA-directed RNA polymerase specialized sigma subunit, sigma24 family</fullName>
    </recommendedName>
</protein>
<evidence type="ECO:0000313" key="2">
    <source>
        <dbReference type="Proteomes" id="UP000199572"/>
    </source>
</evidence>
<reference evidence="1 2" key="1">
    <citation type="submission" date="2016-10" db="EMBL/GenBank/DDBJ databases">
        <authorList>
            <person name="de Groot N.N."/>
        </authorList>
    </citation>
    <scope>NUCLEOTIDE SEQUENCE [LARGE SCALE GENOMIC DNA]</scope>
    <source>
        <strain evidence="1 2">DSM 18610</strain>
    </source>
</reference>
<dbReference type="Proteomes" id="UP000199572">
    <property type="component" value="Unassembled WGS sequence"/>
</dbReference>
<dbReference type="STRING" id="390241.SAMN04488023_14420"/>
<dbReference type="EMBL" id="FOGG01000044">
    <property type="protein sequence ID" value="SES22095.1"/>
    <property type="molecule type" value="Genomic_DNA"/>
</dbReference>